<dbReference type="SMART" id="SM00638">
    <property type="entry name" value="LPD_N"/>
    <property type="match status" value="1"/>
</dbReference>
<dbReference type="PANTHER" id="PTHR23345:SF15">
    <property type="entry name" value="VITELLOGENIN 1-RELATED"/>
    <property type="match status" value="1"/>
</dbReference>
<dbReference type="PROSITE" id="PS51233">
    <property type="entry name" value="VWFD"/>
    <property type="match status" value="1"/>
</dbReference>
<dbReference type="SUPFAM" id="SSF56968">
    <property type="entry name" value="Lipovitellin-phosvitin complex, beta-sheet shell regions"/>
    <property type="match status" value="2"/>
</dbReference>
<dbReference type="SMART" id="SM00216">
    <property type="entry name" value="VWD"/>
    <property type="match status" value="1"/>
</dbReference>
<dbReference type="Gene3D" id="2.20.80.10">
    <property type="entry name" value="Lipovitellin-phosvitin complex, chain A, domain 4"/>
    <property type="match status" value="1"/>
</dbReference>
<evidence type="ECO:0000259" key="6">
    <source>
        <dbReference type="PROSITE" id="PS51211"/>
    </source>
</evidence>
<dbReference type="Pfam" id="PF09172">
    <property type="entry name" value="Vit_open_b-sht"/>
    <property type="match status" value="1"/>
</dbReference>
<dbReference type="InterPro" id="IPR001846">
    <property type="entry name" value="VWF_type-D"/>
</dbReference>
<protein>
    <submittedName>
        <fullName evidence="9">Vitellogenin-2-like</fullName>
    </submittedName>
</protein>
<evidence type="ECO:0000259" key="7">
    <source>
        <dbReference type="PROSITE" id="PS51233"/>
    </source>
</evidence>
<keyword evidence="3" id="KW-1015">Disulfide bond</keyword>
<feature type="domain" description="Vitellogenin" evidence="6">
    <location>
        <begin position="45"/>
        <end position="770"/>
    </location>
</feature>
<name>A0A6P3WQQ6_DINQU</name>
<dbReference type="Gene3D" id="1.25.10.20">
    <property type="entry name" value="Vitellinogen, superhelical"/>
    <property type="match status" value="1"/>
</dbReference>
<comment type="caution">
    <text evidence="5">Lacks conserved residue(s) required for the propagation of feature annotation.</text>
</comment>
<keyword evidence="4" id="KW-0325">Glycoprotein</keyword>
<evidence type="ECO:0000256" key="3">
    <source>
        <dbReference type="ARBA" id="ARBA00023157"/>
    </source>
</evidence>
<evidence type="ECO:0000313" key="8">
    <source>
        <dbReference type="Proteomes" id="UP000515204"/>
    </source>
</evidence>
<dbReference type="GO" id="GO:0005319">
    <property type="term" value="F:lipid transporter activity"/>
    <property type="evidence" value="ECO:0007669"/>
    <property type="project" value="InterPro"/>
</dbReference>
<dbReference type="InterPro" id="IPR015819">
    <property type="entry name" value="Lipid_transp_b-sht_shell"/>
</dbReference>
<evidence type="ECO:0000256" key="2">
    <source>
        <dbReference type="ARBA" id="ARBA00022761"/>
    </source>
</evidence>
<organism evidence="8 9">
    <name type="scientific">Dinoponera quadriceps</name>
    <name type="common">South American ant</name>
    <dbReference type="NCBI Taxonomy" id="609295"/>
    <lineage>
        <taxon>Eukaryota</taxon>
        <taxon>Metazoa</taxon>
        <taxon>Ecdysozoa</taxon>
        <taxon>Arthropoda</taxon>
        <taxon>Hexapoda</taxon>
        <taxon>Insecta</taxon>
        <taxon>Pterygota</taxon>
        <taxon>Neoptera</taxon>
        <taxon>Endopterygota</taxon>
        <taxon>Hymenoptera</taxon>
        <taxon>Apocrita</taxon>
        <taxon>Aculeata</taxon>
        <taxon>Formicoidea</taxon>
        <taxon>Formicidae</taxon>
        <taxon>Ponerinae</taxon>
        <taxon>Ponerini</taxon>
        <taxon>Dinoponera</taxon>
    </lineage>
</organism>
<dbReference type="PROSITE" id="PS51211">
    <property type="entry name" value="VITELLOGENIN"/>
    <property type="match status" value="1"/>
</dbReference>
<dbReference type="SMART" id="SM01169">
    <property type="entry name" value="DUF1943"/>
    <property type="match status" value="1"/>
</dbReference>
<gene>
    <name evidence="9" type="primary">LOC106741188</name>
</gene>
<dbReference type="Proteomes" id="UP000515204">
    <property type="component" value="Unplaced"/>
</dbReference>
<dbReference type="InterPro" id="IPR050733">
    <property type="entry name" value="Vitellogenin/Apolipophorin"/>
</dbReference>
<dbReference type="Pfam" id="PF01347">
    <property type="entry name" value="Vitellogenin_N"/>
    <property type="match status" value="1"/>
</dbReference>
<keyword evidence="8" id="KW-1185">Reference proteome</keyword>
<dbReference type="InterPro" id="IPR011030">
    <property type="entry name" value="Lipovitellin_superhlx_dom"/>
</dbReference>
<dbReference type="FunFam" id="1.25.10.20:FF:000003">
    <property type="entry name" value="Vitellogenin C"/>
    <property type="match status" value="1"/>
</dbReference>
<feature type="domain" description="VWFD" evidence="7">
    <location>
        <begin position="1366"/>
        <end position="1567"/>
    </location>
</feature>
<reference evidence="9" key="1">
    <citation type="submission" date="2025-08" db="UniProtKB">
        <authorList>
            <consortium name="RefSeq"/>
        </authorList>
    </citation>
    <scope>IDENTIFICATION</scope>
</reference>
<dbReference type="PANTHER" id="PTHR23345">
    <property type="entry name" value="VITELLOGENIN-RELATED"/>
    <property type="match status" value="1"/>
</dbReference>
<accession>A0A6P3WQQ6</accession>
<evidence type="ECO:0000256" key="1">
    <source>
        <dbReference type="ARBA" id="ARBA00022729"/>
    </source>
</evidence>
<dbReference type="OrthoDB" id="160294at2759"/>
<dbReference type="InterPro" id="IPR015255">
    <property type="entry name" value="Vitellinogen_open_b-sht"/>
</dbReference>
<dbReference type="RefSeq" id="XP_014468398.1">
    <property type="nucleotide sequence ID" value="XM_014612912.1"/>
</dbReference>
<keyword evidence="1" id="KW-0732">Signal</keyword>
<dbReference type="Gene3D" id="2.30.230.10">
    <property type="entry name" value="Lipovitellin, beta-sheet shell regions, chain A"/>
    <property type="match status" value="1"/>
</dbReference>
<dbReference type="KEGG" id="dqu:106741188"/>
<sequence length="1705" mass="194461">MMYINSINERKLSFRFGYSPHNIIMWVHFALFLLAGTALANAAIWEKGRLYRYHVQTRAMTGANTASRQFSGLLTKGDLLLYIVEEGTMVVEVRNNKYASFHTEIASSWDEDIDEKNRLDYVDMPLSQKPYKVKFISGRILEMFANPGVPMWEVNIVKGMLSQLQYSEDLELRSPQELIVIPKMPTKNDYVTYTVREQSVSGDCDTTYDIIPLTEDVSEKVHLVPIPDLENDEYIDVMKNKDFGNCSQLPMYQFAVTRGKSEFDKFVVRTAKTNMIFSYNKEHYTIRLSVTKNKIHVRPECKDLMTTDVLTMLNMTLVQRVSIKQWPVIPTDVKSVGNLTYIYSNSSLDDTWTESVLRDLEFDSKSGESDEPASGTRLGVLINKTDLLYQAILLNRKIAEEIITDNILEQNTLEKFTILTDVLRLLNETDLKNLTNTLFPWDVRHQKDEIRIVKWKILQDAVTQAGTGPAFLTIRWWITSKMVTDFEAAQIVSRLPRTVRAPTMKYIDAFYELIKDPKLKDQLYLNSTAPFAFSELIRYVMGGYYKDLYFTRVYGKLITREDAKWVINTYIPYLSNELKKAYEEKHISRILTYTEALGNLAHPNVILVLKPYLEGKYNVTTFQRMRMIMSLTTLSQVQPNLIRPIVYRIFQNQEENSRIRVVAVGMLLNSYPSLRILQRLADRTNYETCPYVNSAIKTGLRSLANSRLPQYREVAKNARIVWKLLNRHIRVVVGQALNHGHDYTSTGKDFSTWFNLNTLDGSRSIIPDFLNLQVGLNSSSLSPPDLEFGYGVTDLTTLMDTLKEMFLPNDEPAKPTTVDEVVSNLDIRVNKSLLEGLIVSRNPYGVYLLPFDNYTVQNLMNETLKLYGRHRVDERPYFHLNSLVNWEVSLFYPNEMGVPVSYHLKTPALVSLKNDVHIKGETKPVNMKVSADLNVLLSGKVISRIGFTAPFEKQYYISGIDFNTQLHGSGNITVNMDWTEKTLNLDYKPLPGLTRNTVLHHSIIPFTGKTETCSFEPIYVDKNTQKVQIGKLQSQVTKLGKITITHVTDNFYAYNYETLVNGNLYQRLMSYIATTNYNYKKIDVTVDSLEDYKLSAFLSYNRTNSPDSSQERPELLNTLTREMSYTFKKEDNVPAVVHKVEVHAKLGDKKVQYKCEGGVMELEPLLYGKLYGRCHLRGSDVSAICAIGELYGTPSACPTLNVTSLKEDGVDLLVRYGESCSDGKDVRLEGRTVQSLEVMEKLAKSEKYRKAKEEMAEGNLGLTNTREVCESIDTRDDISLTAKMDPVEFENIYNQLIRLLGNVLLPGWKIGVTEPINEYSLKTSDIGLKIKKLPKDMLNLTVSTPKLIINTILDNSDLPSLELVKKQCTLGRNKVLTFDGLEYPVKLRGIPYVLMISPSLKNYSLSTSLNYDIITKIEAMPEDTNVAILAKELENGHRQLIILNREKILIFQLASVGRNTVIMLNGKVIKFQGNHAVLQNDKNSVILITKLTYELYRISMKIAGVYINYDGRRVQIEASNMYNGLVRGLCGNKDDHKKNDLLTPAGCVVKESKYLVVLYAYDKDNEDEVVRREKEEAKRAKCVKLESSPGEVVTGKVKQTHGDPWYNLLYGGPGYNLLTLCSLLRTDVLTRKEDICFSVKPLLKCLPGCKFDRMVTKQLGYHCMPMSDQAVELKKRVVAGANPDFSHKSISYYRDVNVPNVCHTT</sequence>
<evidence type="ECO:0000256" key="5">
    <source>
        <dbReference type="PROSITE-ProRule" id="PRU00557"/>
    </source>
</evidence>
<keyword evidence="2" id="KW-0758">Storage protein</keyword>
<dbReference type="GO" id="GO:0045735">
    <property type="term" value="F:nutrient reservoir activity"/>
    <property type="evidence" value="ECO:0007669"/>
    <property type="project" value="UniProtKB-KW"/>
</dbReference>
<dbReference type="InterPro" id="IPR001747">
    <property type="entry name" value="Vitellogenin_N"/>
</dbReference>
<evidence type="ECO:0000256" key="4">
    <source>
        <dbReference type="ARBA" id="ARBA00023180"/>
    </source>
</evidence>
<proteinExistence type="predicted"/>
<dbReference type="SUPFAM" id="SSF48431">
    <property type="entry name" value="Lipovitellin-phosvitin complex, superhelical domain"/>
    <property type="match status" value="1"/>
</dbReference>
<dbReference type="GeneID" id="106741188"/>
<evidence type="ECO:0000313" key="9">
    <source>
        <dbReference type="RefSeq" id="XP_014468398.1"/>
    </source>
</evidence>
<dbReference type="InterPro" id="IPR015816">
    <property type="entry name" value="Vitellinogen_b-sht_N"/>
</dbReference>
<dbReference type="Pfam" id="PF00094">
    <property type="entry name" value="VWD"/>
    <property type="match status" value="1"/>
</dbReference>